<dbReference type="PANTHER" id="PTHR38107">
    <property type="match status" value="1"/>
</dbReference>
<dbReference type="InterPro" id="IPR002196">
    <property type="entry name" value="Glyco_hydro_24"/>
</dbReference>
<feature type="transmembrane region" description="Helical" evidence="7">
    <location>
        <begin position="7"/>
        <end position="26"/>
    </location>
</feature>
<dbReference type="PANTHER" id="PTHR38107:SF3">
    <property type="entry name" value="LYSOZYME RRRD-RELATED"/>
    <property type="match status" value="1"/>
</dbReference>
<accession>A0ABQ3FR15</accession>
<keyword evidence="4 6" id="KW-0378">Hydrolase</keyword>
<keyword evidence="5 6" id="KW-0326">Glycosidase</keyword>
<evidence type="ECO:0000256" key="5">
    <source>
        <dbReference type="ARBA" id="ARBA00023295"/>
    </source>
</evidence>
<comment type="caution">
    <text evidence="8">The sequence shown here is derived from an EMBL/GenBank/DDBJ whole genome shotgun (WGS) entry which is preliminary data.</text>
</comment>
<evidence type="ECO:0000256" key="4">
    <source>
        <dbReference type="ARBA" id="ARBA00022801"/>
    </source>
</evidence>
<evidence type="ECO:0000256" key="6">
    <source>
        <dbReference type="RuleBase" id="RU003788"/>
    </source>
</evidence>
<organism evidence="8 9">
    <name type="scientific">Kushneria pakistanensis</name>
    <dbReference type="NCBI Taxonomy" id="1508770"/>
    <lineage>
        <taxon>Bacteria</taxon>
        <taxon>Pseudomonadati</taxon>
        <taxon>Pseudomonadota</taxon>
        <taxon>Gammaproteobacteria</taxon>
        <taxon>Oceanospirillales</taxon>
        <taxon>Halomonadaceae</taxon>
        <taxon>Kushneria</taxon>
    </lineage>
</organism>
<keyword evidence="9" id="KW-1185">Reference proteome</keyword>
<dbReference type="EC" id="3.2.1.17" evidence="6"/>
<dbReference type="Proteomes" id="UP000604243">
    <property type="component" value="Unassembled WGS sequence"/>
</dbReference>
<dbReference type="HAMAP" id="MF_04136">
    <property type="entry name" value="SAR_ENDOLYSIN"/>
    <property type="match status" value="1"/>
</dbReference>
<gene>
    <name evidence="8" type="ORF">GCM10010082_31600</name>
</gene>
<reference evidence="9" key="1">
    <citation type="journal article" date="2019" name="Int. J. Syst. Evol. Microbiol.">
        <title>The Global Catalogue of Microorganisms (GCM) 10K type strain sequencing project: providing services to taxonomists for standard genome sequencing and annotation.</title>
        <authorList>
            <consortium name="The Broad Institute Genomics Platform"/>
            <consortium name="The Broad Institute Genome Sequencing Center for Infectious Disease"/>
            <person name="Wu L."/>
            <person name="Ma J."/>
        </authorList>
    </citation>
    <scope>NUCLEOTIDE SEQUENCE [LARGE SCALE GENOMIC DNA]</scope>
    <source>
        <strain evidence="9">KCTC 42082</strain>
    </source>
</reference>
<evidence type="ECO:0000313" key="8">
    <source>
        <dbReference type="EMBL" id="GHC34598.1"/>
    </source>
</evidence>
<proteinExistence type="inferred from homology"/>
<dbReference type="InterPro" id="IPR034690">
    <property type="entry name" value="Endolysin_T4_type"/>
</dbReference>
<keyword evidence="7" id="KW-1133">Transmembrane helix</keyword>
<dbReference type="EMBL" id="BMZM01000006">
    <property type="protein sequence ID" value="GHC34598.1"/>
    <property type="molecule type" value="Genomic_DNA"/>
</dbReference>
<protein>
    <recommendedName>
        <fullName evidence="6">Lysozyme</fullName>
        <ecNumber evidence="6">3.2.1.17</ecNumber>
    </recommendedName>
</protein>
<evidence type="ECO:0000256" key="3">
    <source>
        <dbReference type="ARBA" id="ARBA00022638"/>
    </source>
</evidence>
<comment type="catalytic activity">
    <reaction evidence="1 6">
        <text>Hydrolysis of (1-&gt;4)-beta-linkages between N-acetylmuramic acid and N-acetyl-D-glucosamine residues in a peptidoglycan and between N-acetyl-D-glucosamine residues in chitodextrins.</text>
        <dbReference type="EC" id="3.2.1.17"/>
    </reaction>
</comment>
<dbReference type="InterPro" id="IPR051018">
    <property type="entry name" value="Bacteriophage_GH24"/>
</dbReference>
<comment type="similarity">
    <text evidence="6">Belongs to the glycosyl hydrolase 24 family.</text>
</comment>
<sequence length="156" mass="16874">MRFSKTLSGAAGAGVIALAMTIVPYYEGTELKSYQDAVGKWTVCTGHTETAAPGQTKTPKECEALLASDLGTALAAVDRQIDADIPDTTRAALVSFTFNVGEGQLQRSTLRKLMNQGRIVEACHQLPRWVYAGGQRLRGLVKRRADETKMCLEGVE</sequence>
<keyword evidence="2 6" id="KW-0929">Antimicrobial</keyword>
<keyword evidence="7" id="KW-0472">Membrane</keyword>
<dbReference type="CDD" id="cd16900">
    <property type="entry name" value="endolysin_R21-like"/>
    <property type="match status" value="1"/>
</dbReference>
<keyword evidence="3 6" id="KW-0081">Bacteriolytic enzyme</keyword>
<dbReference type="Gene3D" id="1.10.530.40">
    <property type="match status" value="1"/>
</dbReference>
<dbReference type="InterPro" id="IPR023346">
    <property type="entry name" value="Lysozyme-like_dom_sf"/>
</dbReference>
<keyword evidence="7" id="KW-0812">Transmembrane</keyword>
<evidence type="ECO:0000256" key="7">
    <source>
        <dbReference type="SAM" id="Phobius"/>
    </source>
</evidence>
<dbReference type="SUPFAM" id="SSF53955">
    <property type="entry name" value="Lysozyme-like"/>
    <property type="match status" value="1"/>
</dbReference>
<evidence type="ECO:0000313" key="9">
    <source>
        <dbReference type="Proteomes" id="UP000604243"/>
    </source>
</evidence>
<dbReference type="InterPro" id="IPR043688">
    <property type="entry name" value="SAR_endolysin-like"/>
</dbReference>
<dbReference type="HAMAP" id="MF_04110">
    <property type="entry name" value="ENDOLYSIN_T4"/>
    <property type="match status" value="1"/>
</dbReference>
<dbReference type="Pfam" id="PF00959">
    <property type="entry name" value="Phage_lysozyme"/>
    <property type="match status" value="1"/>
</dbReference>
<evidence type="ECO:0000256" key="2">
    <source>
        <dbReference type="ARBA" id="ARBA00022529"/>
    </source>
</evidence>
<name>A0ABQ3FR15_9GAMM</name>
<evidence type="ECO:0000256" key="1">
    <source>
        <dbReference type="ARBA" id="ARBA00000632"/>
    </source>
</evidence>
<dbReference type="RefSeq" id="WP_189520038.1">
    <property type="nucleotide sequence ID" value="NZ_BMZM01000006.1"/>
</dbReference>
<dbReference type="InterPro" id="IPR023347">
    <property type="entry name" value="Lysozyme_dom_sf"/>
</dbReference>